<evidence type="ECO:0000313" key="1">
    <source>
        <dbReference type="EMBL" id="KAA1253640.1"/>
    </source>
</evidence>
<name>A0A5Q6PG08_VIBCL</name>
<dbReference type="Proteomes" id="UP000323225">
    <property type="component" value="Unassembled WGS sequence"/>
</dbReference>
<dbReference type="AlphaFoldDB" id="A0A5Q6PG08"/>
<dbReference type="EMBL" id="VUAA01000019">
    <property type="protein sequence ID" value="KAA1253640.1"/>
    <property type="molecule type" value="Genomic_DNA"/>
</dbReference>
<reference evidence="1 2" key="1">
    <citation type="submission" date="2019-09" db="EMBL/GenBank/DDBJ databases">
        <authorList>
            <person name="Kritzky A."/>
            <person name="Schelkanova E.Y."/>
            <person name="Alkhova Z.V."/>
            <person name="Smirnova N.I."/>
        </authorList>
    </citation>
    <scope>NUCLEOTIDE SEQUENCE [LARGE SCALE GENOMIC DNA]</scope>
    <source>
        <strain evidence="1 2">M1526</strain>
    </source>
</reference>
<comment type="caution">
    <text evidence="1">The sequence shown here is derived from an EMBL/GenBank/DDBJ whole genome shotgun (WGS) entry which is preliminary data.</text>
</comment>
<proteinExistence type="predicted"/>
<protein>
    <submittedName>
        <fullName evidence="1">Uncharacterized protein</fullName>
    </submittedName>
</protein>
<evidence type="ECO:0000313" key="2">
    <source>
        <dbReference type="Proteomes" id="UP000323225"/>
    </source>
</evidence>
<sequence length="280" mass="32889">MKIISKDSDYYDSCTAFGQSDDSYVFARNKKTHLLQEEPAIEVICKLMQLEAKELRKIFRDITRSNHYGTRYPDPFIDIGVLIFCGKNYPLITFCSEAFHQFNTARTGFEKVIEYMSLNGVKSERKMPYLTFYDSVSAKRFITNISNLGAFKNTDYGEVYWLDIIERIFNAFKPTNDSDFYRQLLVNYNTPYLKVQRINYNFQSCSLNIETNTNLRLLQFQKQFYPQQAYQEIEMFCCGVLGSTQEEIIQIADEHLRDAKGFDGKSFKTRPGTKKRRKHK</sequence>
<organism evidence="1 2">
    <name type="scientific">Vibrio cholerae</name>
    <dbReference type="NCBI Taxonomy" id="666"/>
    <lineage>
        <taxon>Bacteria</taxon>
        <taxon>Pseudomonadati</taxon>
        <taxon>Pseudomonadota</taxon>
        <taxon>Gammaproteobacteria</taxon>
        <taxon>Vibrionales</taxon>
        <taxon>Vibrionaceae</taxon>
        <taxon>Vibrio</taxon>
    </lineage>
</organism>
<gene>
    <name evidence="1" type="ORF">F0M16_16315</name>
</gene>
<accession>A0A5Q6PG08</accession>